<reference evidence="9" key="1">
    <citation type="submission" date="2012-12" db="EMBL/GenBank/DDBJ databases">
        <authorList>
            <person name="Hellsten U."/>
            <person name="Grimwood J."/>
            <person name="Chapman J.A."/>
            <person name="Shapiro H."/>
            <person name="Aerts A."/>
            <person name="Otillar R.P."/>
            <person name="Terry A.Y."/>
            <person name="Boore J.L."/>
            <person name="Simakov O."/>
            <person name="Marletaz F."/>
            <person name="Cho S.-J."/>
            <person name="Edsinger-Gonzales E."/>
            <person name="Havlak P."/>
            <person name="Kuo D.-H."/>
            <person name="Larsson T."/>
            <person name="Lv J."/>
            <person name="Arendt D."/>
            <person name="Savage R."/>
            <person name="Osoegawa K."/>
            <person name="de Jong P."/>
            <person name="Lindberg D.R."/>
            <person name="Seaver E.C."/>
            <person name="Weisblat D.A."/>
            <person name="Putnam N.H."/>
            <person name="Grigoriev I.V."/>
            <person name="Rokhsar D.S."/>
        </authorList>
    </citation>
    <scope>NUCLEOTIDE SEQUENCE</scope>
    <source>
        <strain evidence="9">I ESC-2004</strain>
    </source>
</reference>
<dbReference type="STRING" id="283909.R7V092"/>
<dbReference type="GO" id="GO:0005829">
    <property type="term" value="C:cytosol"/>
    <property type="evidence" value="ECO:0007669"/>
    <property type="project" value="TreeGrafter"/>
</dbReference>
<dbReference type="EMBL" id="AMQN01005463">
    <property type="status" value="NOT_ANNOTATED_CDS"/>
    <property type="molecule type" value="Genomic_DNA"/>
</dbReference>
<dbReference type="EnsemblMetazoa" id="CapteT174489">
    <property type="protein sequence ID" value="CapteP174489"/>
    <property type="gene ID" value="CapteG174489"/>
</dbReference>
<proteinExistence type="inferred from homology"/>
<evidence type="ECO:0000256" key="3">
    <source>
        <dbReference type="ARBA" id="ARBA00022898"/>
    </source>
</evidence>
<dbReference type="HOGENOM" id="CLU_029381_0_1_1"/>
<evidence type="ECO:0000313" key="9">
    <source>
        <dbReference type="Proteomes" id="UP000014760"/>
    </source>
</evidence>
<dbReference type="InterPro" id="IPR015422">
    <property type="entry name" value="PyrdxlP-dep_Trfase_small"/>
</dbReference>
<dbReference type="OMA" id="VQTNIVI"/>
<evidence type="ECO:0000259" key="6">
    <source>
        <dbReference type="Pfam" id="PF01212"/>
    </source>
</evidence>
<dbReference type="FunFam" id="3.40.640.10:FF:000030">
    <property type="entry name" value="Low-specificity L-threonine aldolase"/>
    <property type="match status" value="1"/>
</dbReference>
<dbReference type="GO" id="GO:0006567">
    <property type="term" value="P:L-threonine catabolic process"/>
    <property type="evidence" value="ECO:0007669"/>
    <property type="project" value="TreeGrafter"/>
</dbReference>
<protein>
    <recommendedName>
        <fullName evidence="6">Aromatic amino acid beta-eliminating lyase/threonine aldolase domain-containing protein</fullName>
    </recommendedName>
</protein>
<evidence type="ECO:0000256" key="2">
    <source>
        <dbReference type="ARBA" id="ARBA00006966"/>
    </source>
</evidence>
<dbReference type="InterPro" id="IPR015421">
    <property type="entry name" value="PyrdxlP-dep_Trfase_major"/>
</dbReference>
<dbReference type="AlphaFoldDB" id="R7V092"/>
<organism evidence="7">
    <name type="scientific">Capitella teleta</name>
    <name type="common">Polychaete worm</name>
    <dbReference type="NCBI Taxonomy" id="283909"/>
    <lineage>
        <taxon>Eukaryota</taxon>
        <taxon>Metazoa</taxon>
        <taxon>Spiralia</taxon>
        <taxon>Lophotrochozoa</taxon>
        <taxon>Annelida</taxon>
        <taxon>Polychaeta</taxon>
        <taxon>Sedentaria</taxon>
        <taxon>Scolecida</taxon>
        <taxon>Capitellidae</taxon>
        <taxon>Capitella</taxon>
    </lineage>
</organism>
<keyword evidence="4" id="KW-0456">Lyase</keyword>
<dbReference type="PANTHER" id="PTHR48097">
    <property type="entry name" value="L-THREONINE ALDOLASE-RELATED"/>
    <property type="match status" value="1"/>
</dbReference>
<dbReference type="PIRSF" id="PIRSF017617">
    <property type="entry name" value="Thr_aldolase"/>
    <property type="match status" value="1"/>
</dbReference>
<dbReference type="Proteomes" id="UP000014760">
    <property type="component" value="Unassembled WGS sequence"/>
</dbReference>
<evidence type="ECO:0000256" key="5">
    <source>
        <dbReference type="PIRSR" id="PIRSR017617-1"/>
    </source>
</evidence>
<dbReference type="Gene3D" id="3.40.640.10">
    <property type="entry name" value="Type I PLP-dependent aspartate aminotransferase-like (Major domain)"/>
    <property type="match status" value="1"/>
</dbReference>
<evidence type="ECO:0000313" key="7">
    <source>
        <dbReference type="EMBL" id="ELU12248.1"/>
    </source>
</evidence>
<evidence type="ECO:0000256" key="4">
    <source>
        <dbReference type="ARBA" id="ARBA00023239"/>
    </source>
</evidence>
<keyword evidence="3" id="KW-0663">Pyridoxal phosphate</keyword>
<reference evidence="8" key="3">
    <citation type="submission" date="2015-06" db="UniProtKB">
        <authorList>
            <consortium name="EnsemblMetazoa"/>
        </authorList>
    </citation>
    <scope>IDENTIFICATION</scope>
</reference>
<reference evidence="7 9" key="2">
    <citation type="journal article" date="2013" name="Nature">
        <title>Insights into bilaterian evolution from three spiralian genomes.</title>
        <authorList>
            <person name="Simakov O."/>
            <person name="Marletaz F."/>
            <person name="Cho S.J."/>
            <person name="Edsinger-Gonzales E."/>
            <person name="Havlak P."/>
            <person name="Hellsten U."/>
            <person name="Kuo D.H."/>
            <person name="Larsson T."/>
            <person name="Lv J."/>
            <person name="Arendt D."/>
            <person name="Savage R."/>
            <person name="Osoegawa K."/>
            <person name="de Jong P."/>
            <person name="Grimwood J."/>
            <person name="Chapman J.A."/>
            <person name="Shapiro H."/>
            <person name="Aerts A."/>
            <person name="Otillar R.P."/>
            <person name="Terry A.Y."/>
            <person name="Boore J.L."/>
            <person name="Grigoriev I.V."/>
            <person name="Lindberg D.R."/>
            <person name="Seaver E.C."/>
            <person name="Weisblat D.A."/>
            <person name="Putnam N.H."/>
            <person name="Rokhsar D.S."/>
        </authorList>
    </citation>
    <scope>NUCLEOTIDE SEQUENCE</scope>
    <source>
        <strain evidence="7 9">I ESC-2004</strain>
    </source>
</reference>
<dbReference type="Gene3D" id="3.90.1150.10">
    <property type="entry name" value="Aspartate Aminotransferase, domain 1"/>
    <property type="match status" value="1"/>
</dbReference>
<dbReference type="GO" id="GO:0008732">
    <property type="term" value="F:L-allo-threonine aldolase activity"/>
    <property type="evidence" value="ECO:0007669"/>
    <property type="project" value="TreeGrafter"/>
</dbReference>
<dbReference type="FunCoup" id="R7V092">
    <property type="interactions" value="126"/>
</dbReference>
<comment type="cofactor">
    <cofactor evidence="1">
        <name>pyridoxal 5'-phosphate</name>
        <dbReference type="ChEBI" id="CHEBI:597326"/>
    </cofactor>
</comment>
<sequence length="376" mass="40800">MKTVSGVNDVEVIDLRTDCLTKPTAAMRQAMAEGSAHDVVFNEDPTVNALQDRCASLFGKEAALFVPSGTMGNLIGVLTHCNGRGLEVLLGDLSHLVMYEQGGISQLGGVFARTMPTSSDGMFNVSDVDRYIRPRDDPHEPWTALICVENSHNNCGGKVLPLEHLAQVRAKAEEHHVPVHMDGARVMNAIISQGVEATDVLKHVDSVSVCLSKGVGAPVGSILAGSAEQIASAVRMRKVLGGGWRKPGGLANAAMVAMDGMHERISNDHKNAQRLAKGIMQKSHNLVNIDLTGVHTNIVMVDTVHPKLTAQQLCDRVAMVTDREQSELKEAIVIKSYAFFKNTVRFCTYGDIHADHVNVALKKIHYVLDEFNEQLN</sequence>
<name>R7V092_CAPTE</name>
<dbReference type="InterPro" id="IPR015424">
    <property type="entry name" value="PyrdxlP-dep_Trfase"/>
</dbReference>
<dbReference type="PANTHER" id="PTHR48097:SF9">
    <property type="entry name" value="L-THREONINE ALDOLASE"/>
    <property type="match status" value="1"/>
</dbReference>
<evidence type="ECO:0000313" key="8">
    <source>
        <dbReference type="EnsemblMetazoa" id="CapteP174489"/>
    </source>
</evidence>
<feature type="domain" description="Aromatic amino acid beta-eliminating lyase/threonine aldolase" evidence="6">
    <location>
        <begin position="14"/>
        <end position="302"/>
    </location>
</feature>
<keyword evidence="9" id="KW-1185">Reference proteome</keyword>
<dbReference type="EMBL" id="KB296106">
    <property type="protein sequence ID" value="ELU12248.1"/>
    <property type="molecule type" value="Genomic_DNA"/>
</dbReference>
<gene>
    <name evidence="7" type="ORF">CAPTEDRAFT_174489</name>
</gene>
<comment type="similarity">
    <text evidence="2">Belongs to the threonine aldolase family.</text>
</comment>
<dbReference type="OrthoDB" id="10261951at2759"/>
<dbReference type="GO" id="GO:0006545">
    <property type="term" value="P:glycine biosynthetic process"/>
    <property type="evidence" value="ECO:0007669"/>
    <property type="project" value="TreeGrafter"/>
</dbReference>
<accession>R7V092</accession>
<dbReference type="NCBIfam" id="NF041359">
    <property type="entry name" value="GntG_guanitoxin"/>
    <property type="match status" value="1"/>
</dbReference>
<feature type="modified residue" description="N6-(pyridoxal phosphate)lysine" evidence="5">
    <location>
        <position position="213"/>
    </location>
</feature>
<dbReference type="InterPro" id="IPR023603">
    <property type="entry name" value="Low_specificity_L-TA-like"/>
</dbReference>
<dbReference type="SUPFAM" id="SSF53383">
    <property type="entry name" value="PLP-dependent transferases"/>
    <property type="match status" value="1"/>
</dbReference>
<evidence type="ECO:0000256" key="1">
    <source>
        <dbReference type="ARBA" id="ARBA00001933"/>
    </source>
</evidence>
<dbReference type="InterPro" id="IPR001597">
    <property type="entry name" value="ArAA_b-elim_lyase/Thr_aldolase"/>
</dbReference>
<dbReference type="Pfam" id="PF01212">
    <property type="entry name" value="Beta_elim_lyase"/>
    <property type="match status" value="1"/>
</dbReference>